<evidence type="ECO:0000313" key="13">
    <source>
        <dbReference type="EMBL" id="OAD45341.1"/>
    </source>
</evidence>
<organism evidence="13 14">
    <name type="scientific">Polaribacter atrinae</name>
    <dbReference type="NCBI Taxonomy" id="1333662"/>
    <lineage>
        <taxon>Bacteria</taxon>
        <taxon>Pseudomonadati</taxon>
        <taxon>Bacteroidota</taxon>
        <taxon>Flavobacteriia</taxon>
        <taxon>Flavobacteriales</taxon>
        <taxon>Flavobacteriaceae</taxon>
    </lineage>
</organism>
<comment type="caution">
    <text evidence="13">The sequence shown here is derived from an EMBL/GenBank/DDBJ whole genome shotgun (WGS) entry which is preliminary data.</text>
</comment>
<dbReference type="Gene3D" id="1.20.58.340">
    <property type="entry name" value="Magnesium transport protein CorA, transmembrane region"/>
    <property type="match status" value="2"/>
</dbReference>
<protein>
    <submittedName>
        <fullName evidence="13">Divalent cation transporter</fullName>
    </submittedName>
</protein>
<dbReference type="SUPFAM" id="SSF143865">
    <property type="entry name" value="CorA soluble domain-like"/>
    <property type="match status" value="1"/>
</dbReference>
<keyword evidence="4" id="KW-1003">Cell membrane</keyword>
<evidence type="ECO:0000256" key="5">
    <source>
        <dbReference type="ARBA" id="ARBA00022692"/>
    </source>
</evidence>
<dbReference type="InterPro" id="IPR045863">
    <property type="entry name" value="CorA_TM1_TM2"/>
</dbReference>
<dbReference type="GO" id="GO:0005886">
    <property type="term" value="C:plasma membrane"/>
    <property type="evidence" value="ECO:0007669"/>
    <property type="project" value="UniProtKB-SubCell"/>
</dbReference>
<dbReference type="InterPro" id="IPR045861">
    <property type="entry name" value="CorA_cytoplasmic_dom"/>
</dbReference>
<evidence type="ECO:0000256" key="2">
    <source>
        <dbReference type="ARBA" id="ARBA00009765"/>
    </source>
</evidence>
<dbReference type="RefSeq" id="WP_068449519.1">
    <property type="nucleotide sequence ID" value="NZ_CP150660.1"/>
</dbReference>
<keyword evidence="6" id="KW-0460">Magnesium</keyword>
<dbReference type="Pfam" id="PF01544">
    <property type="entry name" value="CorA"/>
    <property type="match status" value="1"/>
</dbReference>
<feature type="transmembrane region" description="Helical" evidence="12">
    <location>
        <begin position="301"/>
        <end position="321"/>
    </location>
</feature>
<dbReference type="Proteomes" id="UP000076923">
    <property type="component" value="Unassembled WGS sequence"/>
</dbReference>
<comment type="subcellular location">
    <subcellularLocation>
        <location evidence="1">Cell membrane</location>
        <topology evidence="1">Multi-pass membrane protein</topology>
    </subcellularLocation>
</comment>
<evidence type="ECO:0000256" key="4">
    <source>
        <dbReference type="ARBA" id="ARBA00022475"/>
    </source>
</evidence>
<evidence type="ECO:0000256" key="6">
    <source>
        <dbReference type="ARBA" id="ARBA00022842"/>
    </source>
</evidence>
<sequence length="327" mass="38373">MTENDFLDNTSIISYSAKNYEKTTYNAISEIVFSENSASTKWLNTYGIQFHDAYKKVIHQNKLDDFLIKLLGDEEHPNKVILLDNLLFVTTRVLITQSQKLDSEQMIFVVSSDFLWSIQEKSGDYFGWIRERLEGNKGIVRKKKTDYLLYLILESIIDNYQNTYEVNADLSADKLNSTHIKPTPEFTSLVEKRKQELFNFKKATLSLRDTIIKLEKVEIKDFNIKYFNELKEQTNNLVSNIDFELQELESKINLIFSIQGHRLNEVMKTLTILSVIFIPLTFLAGIYGMNFENIPELKYKYGYFILLGVMALVTIVSVWYFKRKKWF</sequence>
<dbReference type="InterPro" id="IPR002523">
    <property type="entry name" value="MgTranspt_CorA/ZnTranspt_ZntB"/>
</dbReference>
<comment type="similarity">
    <text evidence="2">Belongs to the CorA metal ion transporter (MIT) (TC 1.A.35) family.</text>
</comment>
<gene>
    <name evidence="13" type="ORF">LPB303_08075</name>
</gene>
<dbReference type="FunFam" id="1.20.58.340:FF:000004">
    <property type="entry name" value="Magnesium transport protein CorA"/>
    <property type="match status" value="1"/>
</dbReference>
<feature type="transmembrane region" description="Helical" evidence="12">
    <location>
        <begin position="270"/>
        <end position="289"/>
    </location>
</feature>
<evidence type="ECO:0000256" key="12">
    <source>
        <dbReference type="SAM" id="Phobius"/>
    </source>
</evidence>
<dbReference type="PANTHER" id="PTHR46494">
    <property type="entry name" value="CORA FAMILY METAL ION TRANSPORTER (EUROFUNG)"/>
    <property type="match status" value="1"/>
</dbReference>
<evidence type="ECO:0000256" key="1">
    <source>
        <dbReference type="ARBA" id="ARBA00004651"/>
    </source>
</evidence>
<keyword evidence="7 12" id="KW-1133">Transmembrane helix</keyword>
<dbReference type="SUPFAM" id="SSF144083">
    <property type="entry name" value="Magnesium transport protein CorA, transmembrane region"/>
    <property type="match status" value="1"/>
</dbReference>
<proteinExistence type="inferred from homology"/>
<keyword evidence="14" id="KW-1185">Reference proteome</keyword>
<dbReference type="GO" id="GO:0015095">
    <property type="term" value="F:magnesium ion transmembrane transporter activity"/>
    <property type="evidence" value="ECO:0007669"/>
    <property type="project" value="TreeGrafter"/>
</dbReference>
<accession>A0A176TCF8</accession>
<reference evidence="13 14" key="1">
    <citation type="submission" date="2016-02" db="EMBL/GenBank/DDBJ databases">
        <title>Draft genome sequence of Polaribacter atrinae KACC17473.</title>
        <authorList>
            <person name="Shin S.-K."/>
            <person name="Yi H."/>
        </authorList>
    </citation>
    <scope>NUCLEOTIDE SEQUENCE [LARGE SCALE GENOMIC DNA]</scope>
    <source>
        <strain evidence="13 14">KACC 17473</strain>
    </source>
</reference>
<comment type="function">
    <text evidence="11">Mediates influx of magnesium ions. Alternates between open and closed states. Activated by low cytoplasmic Mg(2+) levels. Inactive when cytoplasmic Mg(2+) levels are high.</text>
</comment>
<keyword evidence="3" id="KW-0813">Transport</keyword>
<dbReference type="Gene3D" id="3.30.460.20">
    <property type="entry name" value="CorA soluble domain-like"/>
    <property type="match status" value="1"/>
</dbReference>
<dbReference type="GO" id="GO:0015087">
    <property type="term" value="F:cobalt ion transmembrane transporter activity"/>
    <property type="evidence" value="ECO:0007669"/>
    <property type="project" value="TreeGrafter"/>
</dbReference>
<dbReference type="AlphaFoldDB" id="A0A176TCF8"/>
<evidence type="ECO:0000256" key="10">
    <source>
        <dbReference type="ARBA" id="ARBA00034269"/>
    </source>
</evidence>
<evidence type="ECO:0000256" key="7">
    <source>
        <dbReference type="ARBA" id="ARBA00022989"/>
    </source>
</evidence>
<keyword evidence="5 12" id="KW-0812">Transmembrane</keyword>
<dbReference type="CDD" id="cd12828">
    <property type="entry name" value="TmCorA-like_1"/>
    <property type="match status" value="1"/>
</dbReference>
<evidence type="ECO:0000256" key="3">
    <source>
        <dbReference type="ARBA" id="ARBA00022448"/>
    </source>
</evidence>
<evidence type="ECO:0000256" key="11">
    <source>
        <dbReference type="ARBA" id="ARBA00045497"/>
    </source>
</evidence>
<dbReference type="GO" id="GO:0050897">
    <property type="term" value="F:cobalt ion binding"/>
    <property type="evidence" value="ECO:0007669"/>
    <property type="project" value="TreeGrafter"/>
</dbReference>
<keyword evidence="8" id="KW-0406">Ion transport</keyword>
<evidence type="ECO:0000256" key="9">
    <source>
        <dbReference type="ARBA" id="ARBA00023136"/>
    </source>
</evidence>
<comment type="catalytic activity">
    <reaction evidence="10">
        <text>Mg(2+)(in) = Mg(2+)(out)</text>
        <dbReference type="Rhea" id="RHEA:29827"/>
        <dbReference type="ChEBI" id="CHEBI:18420"/>
    </reaction>
</comment>
<keyword evidence="9 12" id="KW-0472">Membrane</keyword>
<evidence type="ECO:0000313" key="14">
    <source>
        <dbReference type="Proteomes" id="UP000076923"/>
    </source>
</evidence>
<dbReference type="GO" id="GO:0000287">
    <property type="term" value="F:magnesium ion binding"/>
    <property type="evidence" value="ECO:0007669"/>
    <property type="project" value="TreeGrafter"/>
</dbReference>
<evidence type="ECO:0000256" key="8">
    <source>
        <dbReference type="ARBA" id="ARBA00023065"/>
    </source>
</evidence>
<dbReference type="EMBL" id="LVWE01000029">
    <property type="protein sequence ID" value="OAD45341.1"/>
    <property type="molecule type" value="Genomic_DNA"/>
</dbReference>
<dbReference type="OrthoDB" id="9803416at2"/>
<dbReference type="STRING" id="1333662.LPB303_08075"/>
<dbReference type="PANTHER" id="PTHR46494:SF1">
    <property type="entry name" value="CORA FAMILY METAL ION TRANSPORTER (EUROFUNG)"/>
    <property type="match status" value="1"/>
</dbReference>
<name>A0A176TCF8_9FLAO</name>